<protein>
    <recommendedName>
        <fullName evidence="3">Cof subfamily of IIB subfamily of haloacid dehalogenase superfamily/HAD-superfamily hydrolase, subfamily IIB</fullName>
    </recommendedName>
</protein>
<dbReference type="AlphaFoldDB" id="A0A1H6IDW4"/>
<reference evidence="1 2" key="1">
    <citation type="submission" date="2016-10" db="EMBL/GenBank/DDBJ databases">
        <authorList>
            <person name="de Groot N.N."/>
        </authorList>
    </citation>
    <scope>NUCLEOTIDE SEQUENCE [LARGE SCALE GENOMIC DNA]</scope>
    <source>
        <strain evidence="1 2">YAD2003</strain>
    </source>
</reference>
<evidence type="ECO:0008006" key="3">
    <source>
        <dbReference type="Google" id="ProtNLM"/>
    </source>
</evidence>
<evidence type="ECO:0000313" key="2">
    <source>
        <dbReference type="Proteomes" id="UP000183190"/>
    </source>
</evidence>
<accession>A0A1H6IDW4</accession>
<dbReference type="SFLD" id="SFLDS00003">
    <property type="entry name" value="Haloacid_Dehalogenase"/>
    <property type="match status" value="1"/>
</dbReference>
<dbReference type="Gene3D" id="3.30.1240.10">
    <property type="match status" value="1"/>
</dbReference>
<gene>
    <name evidence="1" type="ORF">SAMN02910265_00718</name>
</gene>
<dbReference type="NCBIfam" id="TIGR00099">
    <property type="entry name" value="Cof-subfamily"/>
    <property type="match status" value="1"/>
</dbReference>
<dbReference type="SUPFAM" id="SSF56784">
    <property type="entry name" value="HAD-like"/>
    <property type="match status" value="1"/>
</dbReference>
<dbReference type="EMBL" id="FNWV01000002">
    <property type="protein sequence ID" value="SEH45339.1"/>
    <property type="molecule type" value="Genomic_DNA"/>
</dbReference>
<dbReference type="NCBIfam" id="TIGR01484">
    <property type="entry name" value="HAD-SF-IIB"/>
    <property type="match status" value="1"/>
</dbReference>
<dbReference type="RefSeq" id="WP_175460878.1">
    <property type="nucleotide sequence ID" value="NZ_FNWV01000002.1"/>
</dbReference>
<dbReference type="InterPro" id="IPR000150">
    <property type="entry name" value="Cof"/>
</dbReference>
<sequence>MKRLYITDLDGTLLDPNGKITEKTADILNRLTAEGMHLTFATARSVYSAKPITSAVNINVPCILMNGVSIYDLKGDCYIKNEYIPVSTSAQITEAFKKAGAECFMYRFNNGVLTCYYTEITSRVMKAFAEVRKNNYNKPYVQCSSLLEAADDMTIYYTALTDYEKLIPVKEAIDSMEDADCAFYKDTYTGKWFLEAFSAKASKSNGIRFLRERYGFDEVVAFGDNLNDLPMFEQADIKIAVGNAREEVKAAADHIIGTNDEDGVARWLRDELS</sequence>
<dbReference type="GO" id="GO:0005829">
    <property type="term" value="C:cytosol"/>
    <property type="evidence" value="ECO:0007669"/>
    <property type="project" value="TreeGrafter"/>
</dbReference>
<name>A0A1H6IDW4_RUMFL</name>
<proteinExistence type="predicted"/>
<dbReference type="InterPro" id="IPR006379">
    <property type="entry name" value="HAD-SF_hydro_IIB"/>
</dbReference>
<dbReference type="Proteomes" id="UP000183190">
    <property type="component" value="Unassembled WGS sequence"/>
</dbReference>
<dbReference type="GO" id="GO:0016791">
    <property type="term" value="F:phosphatase activity"/>
    <property type="evidence" value="ECO:0007669"/>
    <property type="project" value="TreeGrafter"/>
</dbReference>
<evidence type="ECO:0000313" key="1">
    <source>
        <dbReference type="EMBL" id="SEH45339.1"/>
    </source>
</evidence>
<dbReference type="GO" id="GO:0000287">
    <property type="term" value="F:magnesium ion binding"/>
    <property type="evidence" value="ECO:0007669"/>
    <property type="project" value="TreeGrafter"/>
</dbReference>
<dbReference type="PANTHER" id="PTHR10000:SF8">
    <property type="entry name" value="HAD SUPERFAMILY HYDROLASE-LIKE, TYPE 3"/>
    <property type="match status" value="1"/>
</dbReference>
<dbReference type="InterPro" id="IPR036412">
    <property type="entry name" value="HAD-like_sf"/>
</dbReference>
<dbReference type="SFLD" id="SFLDG01140">
    <property type="entry name" value="C2.B:_Phosphomannomutase_and_P"/>
    <property type="match status" value="1"/>
</dbReference>
<dbReference type="PANTHER" id="PTHR10000">
    <property type="entry name" value="PHOSPHOSERINE PHOSPHATASE"/>
    <property type="match status" value="1"/>
</dbReference>
<organism evidence="1 2">
    <name type="scientific">Ruminococcus flavefaciens</name>
    <dbReference type="NCBI Taxonomy" id="1265"/>
    <lineage>
        <taxon>Bacteria</taxon>
        <taxon>Bacillati</taxon>
        <taxon>Bacillota</taxon>
        <taxon>Clostridia</taxon>
        <taxon>Eubacteriales</taxon>
        <taxon>Oscillospiraceae</taxon>
        <taxon>Ruminococcus</taxon>
    </lineage>
</organism>
<dbReference type="Pfam" id="PF08282">
    <property type="entry name" value="Hydrolase_3"/>
    <property type="match status" value="1"/>
</dbReference>
<dbReference type="Gene3D" id="3.40.50.1000">
    <property type="entry name" value="HAD superfamily/HAD-like"/>
    <property type="match status" value="1"/>
</dbReference>
<dbReference type="InterPro" id="IPR023214">
    <property type="entry name" value="HAD_sf"/>
</dbReference>